<dbReference type="AlphaFoldDB" id="A0A6P6RX28"/>
<dbReference type="Proteomes" id="UP000515125">
    <property type="component" value="Unplaced"/>
</dbReference>
<keyword evidence="3" id="KW-1185">Reference proteome</keyword>
<evidence type="ECO:0000313" key="4">
    <source>
        <dbReference type="RefSeq" id="XP_026192443.1"/>
    </source>
</evidence>
<name>A0A6P6RX28_9EIME</name>
<feature type="compositionally biased region" description="Basic residues" evidence="1">
    <location>
        <begin position="209"/>
        <end position="220"/>
    </location>
</feature>
<feature type="region of interest" description="Disordered" evidence="1">
    <location>
        <begin position="180"/>
        <end position="292"/>
    </location>
</feature>
<dbReference type="GeneID" id="113147148"/>
<feature type="compositionally biased region" description="Polar residues" evidence="1">
    <location>
        <begin position="194"/>
        <end position="203"/>
    </location>
</feature>
<evidence type="ECO:0000256" key="2">
    <source>
        <dbReference type="SAM" id="Phobius"/>
    </source>
</evidence>
<keyword evidence="2" id="KW-1133">Transmembrane helix</keyword>
<feature type="compositionally biased region" description="Low complexity" evidence="1">
    <location>
        <begin position="250"/>
        <end position="292"/>
    </location>
</feature>
<keyword evidence="2" id="KW-0812">Transmembrane</keyword>
<gene>
    <name evidence="4" type="primary">LOC113147148</name>
</gene>
<dbReference type="RefSeq" id="XP_026192443.1">
    <property type="nucleotide sequence ID" value="XM_026336658.1"/>
</dbReference>
<evidence type="ECO:0000313" key="3">
    <source>
        <dbReference type="Proteomes" id="UP000515125"/>
    </source>
</evidence>
<proteinExistence type="predicted"/>
<organism evidence="3 4">
    <name type="scientific">Cyclospora cayetanensis</name>
    <dbReference type="NCBI Taxonomy" id="88456"/>
    <lineage>
        <taxon>Eukaryota</taxon>
        <taxon>Sar</taxon>
        <taxon>Alveolata</taxon>
        <taxon>Apicomplexa</taxon>
        <taxon>Conoidasida</taxon>
        <taxon>Coccidia</taxon>
        <taxon>Eucoccidiorida</taxon>
        <taxon>Eimeriorina</taxon>
        <taxon>Eimeriidae</taxon>
        <taxon>Cyclospora</taxon>
    </lineage>
</organism>
<accession>A0A6P6RX28</accession>
<feature type="transmembrane region" description="Helical" evidence="2">
    <location>
        <begin position="127"/>
        <end position="145"/>
    </location>
</feature>
<reference evidence="4" key="1">
    <citation type="submission" date="2025-08" db="UniProtKB">
        <authorList>
            <consortium name="RefSeq"/>
        </authorList>
    </citation>
    <scope>IDENTIFICATION</scope>
</reference>
<protein>
    <submittedName>
        <fullName evidence="4">E3 ubiquitin-protein ligase TRIM33-like</fullName>
    </submittedName>
</protein>
<evidence type="ECO:0000256" key="1">
    <source>
        <dbReference type="SAM" id="MobiDB-lite"/>
    </source>
</evidence>
<keyword evidence="2" id="KW-0472">Membrane</keyword>
<feature type="compositionally biased region" description="Basic and acidic residues" evidence="1">
    <location>
        <begin position="221"/>
        <end position="237"/>
    </location>
</feature>
<sequence>MPALCDLPCLSTPGWRSSPWPNPPPSLYAYFGTLNACGGPKTRGGAPPRQEGSFEGVFSAAAVKVGEGDDASTAAAGDGSTVDVAPGGYEFLLPSFLPLTLSPLSQSHQQQEGRSVLLPFSQRRECLRLHVLSLLGAAAAAIAALVHVLPLVHWLLWQLLRLLLWPLFLSRQLKQRPQQQCKQQTHAVHPPGGSSANRASSDGSVVRCMRLHLRQQKTKKQQQEKRATRLPRREAFRNELTLRSSPHETPSQPSSRCSSSRANSPQPCRQQQEQQQQQQQQQEQQQQEQRQRVQQQEQQWWTQYSEWKPSV</sequence>